<dbReference type="InterPro" id="IPR011992">
    <property type="entry name" value="EF-hand-dom_pair"/>
</dbReference>
<organism evidence="3 4">
    <name type="scientific">Populus alba x Populus x berolinensis</name>
    <dbReference type="NCBI Taxonomy" id="444605"/>
    <lineage>
        <taxon>Eukaryota</taxon>
        <taxon>Viridiplantae</taxon>
        <taxon>Streptophyta</taxon>
        <taxon>Embryophyta</taxon>
        <taxon>Tracheophyta</taxon>
        <taxon>Spermatophyta</taxon>
        <taxon>Magnoliopsida</taxon>
        <taxon>eudicotyledons</taxon>
        <taxon>Gunneridae</taxon>
        <taxon>Pentapetalae</taxon>
        <taxon>rosids</taxon>
        <taxon>fabids</taxon>
        <taxon>Malpighiales</taxon>
        <taxon>Salicaceae</taxon>
        <taxon>Saliceae</taxon>
        <taxon>Populus</taxon>
    </lineage>
</organism>
<gene>
    <name evidence="3" type="ORF">NC653_018926</name>
</gene>
<feature type="compositionally biased region" description="Basic and acidic residues" evidence="1">
    <location>
        <begin position="292"/>
        <end position="306"/>
    </location>
</feature>
<comment type="caution">
    <text evidence="3">The sequence shown here is derived from an EMBL/GenBank/DDBJ whole genome shotgun (WGS) entry which is preliminary data.</text>
</comment>
<dbReference type="GO" id="GO:0006897">
    <property type="term" value="P:endocytosis"/>
    <property type="evidence" value="ECO:0007669"/>
    <property type="project" value="TreeGrafter"/>
</dbReference>
<dbReference type="InterPro" id="IPR002048">
    <property type="entry name" value="EF_hand_dom"/>
</dbReference>
<dbReference type="Proteomes" id="UP001164929">
    <property type="component" value="Chromosome 7"/>
</dbReference>
<evidence type="ECO:0000259" key="2">
    <source>
        <dbReference type="PROSITE" id="PS50222"/>
    </source>
</evidence>
<dbReference type="PANTHER" id="PTHR11216:SF161">
    <property type="entry name" value="CALCIUM-BINDING EF HAND FAMILY PROTEIN"/>
    <property type="match status" value="1"/>
</dbReference>
<proteinExistence type="predicted"/>
<sequence length="306" mass="34842">MTNSNNTDLFDSFFRRADLDGDGQISGAEAVGFFQGSGLPTHVLAQVEELEKEILDSRQKIEFYSVKMQELILYKSRCDNRLNEVTARVSTDKHETLGKKYEEKYKQTGDVASKLTIEEATFHVIQFLEIVRNLCARPFCWLFLEHAENIQSSLEERVKTVNEHCKLYGLRSKPISLVELPFGRQPGIQEAAADWDEGWDKFDNKALSLNLIKALMTFRSGFTFVKELTLDVRNVVASPKQKTSFPKETTSTDKDSIAKSEKVSRPIKSNSEKDLLDHQHENGTLKCPPDSPVRRSTTESHRSSEF</sequence>
<reference evidence="3" key="1">
    <citation type="journal article" date="2023" name="Mol. Ecol. Resour.">
        <title>Chromosome-level genome assembly of a triploid poplar Populus alba 'Berolinensis'.</title>
        <authorList>
            <person name="Chen S."/>
            <person name="Yu Y."/>
            <person name="Wang X."/>
            <person name="Wang S."/>
            <person name="Zhang T."/>
            <person name="Zhou Y."/>
            <person name="He R."/>
            <person name="Meng N."/>
            <person name="Wang Y."/>
            <person name="Liu W."/>
            <person name="Liu Z."/>
            <person name="Liu J."/>
            <person name="Guo Q."/>
            <person name="Huang H."/>
            <person name="Sederoff R.R."/>
            <person name="Wang G."/>
            <person name="Qu G."/>
            <person name="Chen S."/>
        </authorList>
    </citation>
    <scope>NUCLEOTIDE SEQUENCE</scope>
    <source>
        <strain evidence="3">SC-2020</strain>
    </source>
</reference>
<protein>
    <recommendedName>
        <fullName evidence="2">EF-hand domain-containing protein</fullName>
    </recommendedName>
</protein>
<evidence type="ECO:0000313" key="4">
    <source>
        <dbReference type="Proteomes" id="UP001164929"/>
    </source>
</evidence>
<dbReference type="PANTHER" id="PTHR11216">
    <property type="entry name" value="EH DOMAIN"/>
    <property type="match status" value="1"/>
</dbReference>
<dbReference type="GO" id="GO:0005634">
    <property type="term" value="C:nucleus"/>
    <property type="evidence" value="ECO:0007669"/>
    <property type="project" value="TreeGrafter"/>
</dbReference>
<dbReference type="SUPFAM" id="SSF47473">
    <property type="entry name" value="EF-hand"/>
    <property type="match status" value="1"/>
</dbReference>
<dbReference type="PROSITE" id="PS50222">
    <property type="entry name" value="EF_HAND_2"/>
    <property type="match status" value="1"/>
</dbReference>
<evidence type="ECO:0000313" key="3">
    <source>
        <dbReference type="EMBL" id="KAJ6990512.1"/>
    </source>
</evidence>
<dbReference type="GO" id="GO:0005886">
    <property type="term" value="C:plasma membrane"/>
    <property type="evidence" value="ECO:0007669"/>
    <property type="project" value="TreeGrafter"/>
</dbReference>
<keyword evidence="4" id="KW-1185">Reference proteome</keyword>
<dbReference type="EMBL" id="JAQIZT010000007">
    <property type="protein sequence ID" value="KAJ6990512.1"/>
    <property type="molecule type" value="Genomic_DNA"/>
</dbReference>
<dbReference type="GO" id="GO:0016197">
    <property type="term" value="P:endosomal transport"/>
    <property type="evidence" value="ECO:0007669"/>
    <property type="project" value="TreeGrafter"/>
</dbReference>
<feature type="region of interest" description="Disordered" evidence="1">
    <location>
        <begin position="239"/>
        <end position="306"/>
    </location>
</feature>
<dbReference type="Gene3D" id="1.10.238.10">
    <property type="entry name" value="EF-hand"/>
    <property type="match status" value="1"/>
</dbReference>
<accession>A0AAD6VWA0</accession>
<dbReference type="AlphaFoldDB" id="A0AAD6VWA0"/>
<feature type="compositionally biased region" description="Basic and acidic residues" evidence="1">
    <location>
        <begin position="250"/>
        <end position="283"/>
    </location>
</feature>
<evidence type="ECO:0000256" key="1">
    <source>
        <dbReference type="SAM" id="MobiDB-lite"/>
    </source>
</evidence>
<dbReference type="GO" id="GO:0005737">
    <property type="term" value="C:cytoplasm"/>
    <property type="evidence" value="ECO:0007669"/>
    <property type="project" value="TreeGrafter"/>
</dbReference>
<dbReference type="GO" id="GO:0005509">
    <property type="term" value="F:calcium ion binding"/>
    <property type="evidence" value="ECO:0007669"/>
    <property type="project" value="InterPro"/>
</dbReference>
<feature type="domain" description="EF-hand" evidence="2">
    <location>
        <begin position="5"/>
        <end position="40"/>
    </location>
</feature>
<name>A0AAD6VWA0_9ROSI</name>
<feature type="compositionally biased region" description="Polar residues" evidence="1">
    <location>
        <begin position="240"/>
        <end position="249"/>
    </location>
</feature>